<dbReference type="SUPFAM" id="SSF53335">
    <property type="entry name" value="S-adenosyl-L-methionine-dependent methyltransferases"/>
    <property type="match status" value="1"/>
</dbReference>
<dbReference type="InterPro" id="IPR029063">
    <property type="entry name" value="SAM-dependent_MTases_sf"/>
</dbReference>
<gene>
    <name evidence="1" type="ORF">ACFL27_16870</name>
</gene>
<dbReference type="PANTHER" id="PTHR43861">
    <property type="entry name" value="TRANS-ACONITATE 2-METHYLTRANSFERASE-RELATED"/>
    <property type="match status" value="1"/>
</dbReference>
<sequence>MSLYDRCCPFCFSHNFDILLNLKIEDFAPLNPTYDLDQIVFMGFAQDQRFPIVKCRHCGFVFSLYGLSEQQTNHLYSNVIDLKKSLLHRRNTTKPWHSLTLLYILFFLSSKMSQNNDVLFLDFGCGHGEIMHLAKACGAQCFGVEIELHKIKLLREQGFIVNKTLDAIMTLKPFDLVHCHQVLEHVPDPWQTLKSIAEVTKSGGYCFFSVPNFRAKILKKVCKEYFSNKKLSSKSINPWEHLNYFSPSNFREMLQKSGFKVLGPFSSASLLNNSGTFILDLPDSYALLKNVIKEILRGFWTRRIMSTNLIVQRV</sequence>
<reference evidence="1 2" key="1">
    <citation type="submission" date="2024-09" db="EMBL/GenBank/DDBJ databases">
        <title>Laminarin stimulates single cell rates of sulfate reduction while oxygen inhibits transcriptomic activity in coastal marine sediment.</title>
        <authorList>
            <person name="Lindsay M."/>
            <person name="Orcutt B."/>
            <person name="Emerson D."/>
            <person name="Stepanauskas R."/>
            <person name="D'Angelo T."/>
        </authorList>
    </citation>
    <scope>NUCLEOTIDE SEQUENCE [LARGE SCALE GENOMIC DNA]</scope>
    <source>
        <strain evidence="1">SAG AM-311-K15</strain>
    </source>
</reference>
<protein>
    <submittedName>
        <fullName evidence="1">Class I SAM-dependent methyltransferase</fullName>
        <ecNumber evidence="1">2.1.1.-</ecNumber>
    </submittedName>
</protein>
<keyword evidence="1" id="KW-0808">Transferase</keyword>
<comment type="caution">
    <text evidence="1">The sequence shown here is derived from an EMBL/GenBank/DDBJ whole genome shotgun (WGS) entry which is preliminary data.</text>
</comment>
<keyword evidence="1" id="KW-0489">Methyltransferase</keyword>
<dbReference type="Gene3D" id="3.40.50.150">
    <property type="entry name" value="Vaccinia Virus protein VP39"/>
    <property type="match status" value="1"/>
</dbReference>
<name>A0ABV6Z0K7_UNCC1</name>
<evidence type="ECO:0000313" key="2">
    <source>
        <dbReference type="Proteomes" id="UP001594351"/>
    </source>
</evidence>
<organism evidence="1 2">
    <name type="scientific">candidate division CSSED10-310 bacterium</name>
    <dbReference type="NCBI Taxonomy" id="2855610"/>
    <lineage>
        <taxon>Bacteria</taxon>
        <taxon>Bacteria division CSSED10-310</taxon>
    </lineage>
</organism>
<dbReference type="CDD" id="cd02440">
    <property type="entry name" value="AdoMet_MTases"/>
    <property type="match status" value="1"/>
</dbReference>
<dbReference type="Pfam" id="PF13489">
    <property type="entry name" value="Methyltransf_23"/>
    <property type="match status" value="1"/>
</dbReference>
<dbReference type="EC" id="2.1.1.-" evidence="1"/>
<dbReference type="GO" id="GO:0008168">
    <property type="term" value="F:methyltransferase activity"/>
    <property type="evidence" value="ECO:0007669"/>
    <property type="project" value="UniProtKB-KW"/>
</dbReference>
<keyword evidence="2" id="KW-1185">Reference proteome</keyword>
<accession>A0ABV6Z0K7</accession>
<dbReference type="EMBL" id="JBHPBY010000235">
    <property type="protein sequence ID" value="MFC1851866.1"/>
    <property type="molecule type" value="Genomic_DNA"/>
</dbReference>
<proteinExistence type="predicted"/>
<dbReference type="Proteomes" id="UP001594351">
    <property type="component" value="Unassembled WGS sequence"/>
</dbReference>
<evidence type="ECO:0000313" key="1">
    <source>
        <dbReference type="EMBL" id="MFC1851866.1"/>
    </source>
</evidence>
<dbReference type="GO" id="GO:0032259">
    <property type="term" value="P:methylation"/>
    <property type="evidence" value="ECO:0007669"/>
    <property type="project" value="UniProtKB-KW"/>
</dbReference>